<protein>
    <submittedName>
        <fullName evidence="1">Uncharacterized protein</fullName>
    </submittedName>
</protein>
<dbReference type="AlphaFoldDB" id="A0A429XVY7"/>
<keyword evidence="2" id="KW-1185">Reference proteome</keyword>
<gene>
    <name evidence="1" type="ORF">D4T97_015870</name>
</gene>
<proteinExistence type="predicted"/>
<accession>A0A429XVY7</accession>
<dbReference type="Proteomes" id="UP000287156">
    <property type="component" value="Unassembled WGS sequence"/>
</dbReference>
<comment type="caution">
    <text evidence="1">The sequence shown here is derived from an EMBL/GenBank/DDBJ whole genome shotgun (WGS) entry which is preliminary data.</text>
</comment>
<name>A0A429XVY7_9BACI</name>
<dbReference type="EMBL" id="QYTV02000008">
    <property type="protein sequence ID" value="RST72532.1"/>
    <property type="molecule type" value="Genomic_DNA"/>
</dbReference>
<organism evidence="1 2">
    <name type="scientific">Siminovitchia acidinfaciens</name>
    <dbReference type="NCBI Taxonomy" id="2321395"/>
    <lineage>
        <taxon>Bacteria</taxon>
        <taxon>Bacillati</taxon>
        <taxon>Bacillota</taxon>
        <taxon>Bacilli</taxon>
        <taxon>Bacillales</taxon>
        <taxon>Bacillaceae</taxon>
        <taxon>Siminovitchia</taxon>
    </lineage>
</organism>
<evidence type="ECO:0000313" key="1">
    <source>
        <dbReference type="EMBL" id="RST72532.1"/>
    </source>
</evidence>
<reference evidence="1" key="1">
    <citation type="submission" date="2018-12" db="EMBL/GenBank/DDBJ databases">
        <authorList>
            <person name="Sun L."/>
            <person name="Chen Z."/>
        </authorList>
    </citation>
    <scope>NUCLEOTIDE SEQUENCE [LARGE SCALE GENOMIC DNA]</scope>
    <source>
        <strain evidence="1">3-2-2</strain>
    </source>
</reference>
<evidence type="ECO:0000313" key="2">
    <source>
        <dbReference type="Proteomes" id="UP000287156"/>
    </source>
</evidence>
<sequence>MSTKQRISMSAIVGIIHYHDEPIQREDSEGIMADLSKFPAENMQSWQEFWDATYNGSHRNE</sequence>